<reference evidence="2 3" key="1">
    <citation type="submission" date="2024-03" db="EMBL/GenBank/DDBJ databases">
        <title>Complete genome sequence of the green alga Chloropicon roscoffensis RCC1871.</title>
        <authorList>
            <person name="Lemieux C."/>
            <person name="Pombert J.-F."/>
            <person name="Otis C."/>
            <person name="Turmel M."/>
        </authorList>
    </citation>
    <scope>NUCLEOTIDE SEQUENCE [LARGE SCALE GENOMIC DNA]</scope>
    <source>
        <strain evidence="2 3">RCC1871</strain>
    </source>
</reference>
<dbReference type="Proteomes" id="UP001472866">
    <property type="component" value="Chromosome 07"/>
</dbReference>
<proteinExistence type="predicted"/>
<gene>
    <name evidence="2" type="ORF">HKI87_07g48840</name>
</gene>
<feature type="compositionally biased region" description="Polar residues" evidence="1">
    <location>
        <begin position="68"/>
        <end position="77"/>
    </location>
</feature>
<dbReference type="PANTHER" id="PTHR21561">
    <property type="entry name" value="INO80 COMPLEX SUBUNIT B"/>
    <property type="match status" value="1"/>
</dbReference>
<protein>
    <recommendedName>
        <fullName evidence="4">INO80 complex subunit B-like conserved region domain-containing protein</fullName>
    </recommendedName>
</protein>
<sequence>MARGDGDLPGEPAAGKASEGGGANSTPTATPLKLKLKLSLSPQGVQQAKQRSEEKPKPAAEEEDDVTMSVSESTKSAEGQDADGRGVVDSEAYLYPDDVEVVYGNNSKNPERMTARQRAMVGEDRDDPGTSFTFKGGIDQVFAKPKKELTSEQLLKKAELNEERRVRAIRLKREQQVAVQRAIREGKGAKAKREDKLNERREERLRKRKYGAEMEGGTVRISVRRGGNTVTWSEDLDLPEALRQPKRDLPPGARRAAGTPVSVPMEAKWSNVRCGSTVEVGGKKRTVKSINRKANIITVV</sequence>
<accession>A0AAX4PBE7</accession>
<dbReference type="InterPro" id="IPR029523">
    <property type="entry name" value="INO80B/Ies2"/>
</dbReference>
<keyword evidence="3" id="KW-1185">Reference proteome</keyword>
<evidence type="ECO:0000313" key="2">
    <source>
        <dbReference type="EMBL" id="WZN63336.1"/>
    </source>
</evidence>
<evidence type="ECO:0000313" key="3">
    <source>
        <dbReference type="Proteomes" id="UP001472866"/>
    </source>
</evidence>
<evidence type="ECO:0008006" key="4">
    <source>
        <dbReference type="Google" id="ProtNLM"/>
    </source>
</evidence>
<dbReference type="EMBL" id="CP151507">
    <property type="protein sequence ID" value="WZN63336.1"/>
    <property type="molecule type" value="Genomic_DNA"/>
</dbReference>
<dbReference type="GO" id="GO:0006338">
    <property type="term" value="P:chromatin remodeling"/>
    <property type="evidence" value="ECO:0007669"/>
    <property type="project" value="InterPro"/>
</dbReference>
<dbReference type="GO" id="GO:0031011">
    <property type="term" value="C:Ino80 complex"/>
    <property type="evidence" value="ECO:0007669"/>
    <property type="project" value="InterPro"/>
</dbReference>
<feature type="region of interest" description="Disordered" evidence="1">
    <location>
        <begin position="1"/>
        <end position="133"/>
    </location>
</feature>
<feature type="compositionally biased region" description="Low complexity" evidence="1">
    <location>
        <begin position="25"/>
        <end position="42"/>
    </location>
</feature>
<name>A0AAX4PBE7_9CHLO</name>
<evidence type="ECO:0000256" key="1">
    <source>
        <dbReference type="SAM" id="MobiDB-lite"/>
    </source>
</evidence>
<organism evidence="2 3">
    <name type="scientific">Chloropicon roscoffensis</name>
    <dbReference type="NCBI Taxonomy" id="1461544"/>
    <lineage>
        <taxon>Eukaryota</taxon>
        <taxon>Viridiplantae</taxon>
        <taxon>Chlorophyta</taxon>
        <taxon>Chloropicophyceae</taxon>
        <taxon>Chloropicales</taxon>
        <taxon>Chloropicaceae</taxon>
        <taxon>Chloropicon</taxon>
    </lineage>
</organism>
<dbReference type="PANTHER" id="PTHR21561:SF12">
    <property type="entry name" value="INO80 COMPLEX SUBUNIT B"/>
    <property type="match status" value="1"/>
</dbReference>
<dbReference type="AlphaFoldDB" id="A0AAX4PBE7"/>
<feature type="compositionally biased region" description="Basic and acidic residues" evidence="1">
    <location>
        <begin position="50"/>
        <end position="60"/>
    </location>
</feature>